<comment type="caution">
    <text evidence="2">The sequence shown here is derived from an EMBL/GenBank/DDBJ whole genome shotgun (WGS) entry which is preliminary data.</text>
</comment>
<evidence type="ECO:0000256" key="1">
    <source>
        <dbReference type="SAM" id="MobiDB-lite"/>
    </source>
</evidence>
<feature type="compositionally biased region" description="Polar residues" evidence="1">
    <location>
        <begin position="37"/>
        <end position="51"/>
    </location>
</feature>
<reference evidence="2" key="1">
    <citation type="journal article" date="2019" name="bioRxiv">
        <title>The Genome of the Zebra Mussel, Dreissena polymorpha: A Resource for Invasive Species Research.</title>
        <authorList>
            <person name="McCartney M.A."/>
            <person name="Auch B."/>
            <person name="Kono T."/>
            <person name="Mallez S."/>
            <person name="Zhang Y."/>
            <person name="Obille A."/>
            <person name="Becker A."/>
            <person name="Abrahante J.E."/>
            <person name="Garbe J."/>
            <person name="Badalamenti J.P."/>
            <person name="Herman A."/>
            <person name="Mangelson H."/>
            <person name="Liachko I."/>
            <person name="Sullivan S."/>
            <person name="Sone E.D."/>
            <person name="Koren S."/>
            <person name="Silverstein K.A.T."/>
            <person name="Beckman K.B."/>
            <person name="Gohl D.M."/>
        </authorList>
    </citation>
    <scope>NUCLEOTIDE SEQUENCE</scope>
    <source>
        <strain evidence="2">Duluth1</strain>
        <tissue evidence="2">Whole animal</tissue>
    </source>
</reference>
<dbReference type="EMBL" id="JAIWYP010000012">
    <property type="protein sequence ID" value="KAH3728529.1"/>
    <property type="molecule type" value="Genomic_DNA"/>
</dbReference>
<feature type="compositionally biased region" description="Polar residues" evidence="1">
    <location>
        <begin position="59"/>
        <end position="69"/>
    </location>
</feature>
<sequence>MSAKIVKIPEKSIICELHEVDVLRTVPANDLNNDLPSTSKIHVHQQTASNTDKSKAKSETFNLDNTNLTKGPKGIKHRNF</sequence>
<accession>A0A9D4HR97</accession>
<proteinExistence type="predicted"/>
<keyword evidence="3" id="KW-1185">Reference proteome</keyword>
<evidence type="ECO:0000313" key="2">
    <source>
        <dbReference type="EMBL" id="KAH3728529.1"/>
    </source>
</evidence>
<organism evidence="2 3">
    <name type="scientific">Dreissena polymorpha</name>
    <name type="common">Zebra mussel</name>
    <name type="synonym">Mytilus polymorpha</name>
    <dbReference type="NCBI Taxonomy" id="45954"/>
    <lineage>
        <taxon>Eukaryota</taxon>
        <taxon>Metazoa</taxon>
        <taxon>Spiralia</taxon>
        <taxon>Lophotrochozoa</taxon>
        <taxon>Mollusca</taxon>
        <taxon>Bivalvia</taxon>
        <taxon>Autobranchia</taxon>
        <taxon>Heteroconchia</taxon>
        <taxon>Euheterodonta</taxon>
        <taxon>Imparidentia</taxon>
        <taxon>Neoheterodontei</taxon>
        <taxon>Myida</taxon>
        <taxon>Dreissenoidea</taxon>
        <taxon>Dreissenidae</taxon>
        <taxon>Dreissena</taxon>
    </lineage>
</organism>
<name>A0A9D4HR97_DREPO</name>
<dbReference type="Proteomes" id="UP000828390">
    <property type="component" value="Unassembled WGS sequence"/>
</dbReference>
<dbReference type="AlphaFoldDB" id="A0A9D4HR97"/>
<feature type="region of interest" description="Disordered" evidence="1">
    <location>
        <begin position="37"/>
        <end position="80"/>
    </location>
</feature>
<gene>
    <name evidence="2" type="ORF">DPMN_054486</name>
</gene>
<evidence type="ECO:0000313" key="3">
    <source>
        <dbReference type="Proteomes" id="UP000828390"/>
    </source>
</evidence>
<reference evidence="2" key="2">
    <citation type="submission" date="2020-11" db="EMBL/GenBank/DDBJ databases">
        <authorList>
            <person name="McCartney M.A."/>
            <person name="Auch B."/>
            <person name="Kono T."/>
            <person name="Mallez S."/>
            <person name="Becker A."/>
            <person name="Gohl D.M."/>
            <person name="Silverstein K.A.T."/>
            <person name="Koren S."/>
            <person name="Bechman K.B."/>
            <person name="Herman A."/>
            <person name="Abrahante J.E."/>
            <person name="Garbe J."/>
        </authorList>
    </citation>
    <scope>NUCLEOTIDE SEQUENCE</scope>
    <source>
        <strain evidence="2">Duluth1</strain>
        <tissue evidence="2">Whole animal</tissue>
    </source>
</reference>
<protein>
    <submittedName>
        <fullName evidence="2">Uncharacterized protein</fullName>
    </submittedName>
</protein>